<evidence type="ECO:0000259" key="1">
    <source>
        <dbReference type="PROSITE" id="PS00028"/>
    </source>
</evidence>
<name>A0EC78_PARTE</name>
<dbReference type="InParanoid" id="A0EC78"/>
<dbReference type="GeneID" id="5046077"/>
<dbReference type="RefSeq" id="XP_001460292.1">
    <property type="nucleotide sequence ID" value="XM_001460255.1"/>
</dbReference>
<organism evidence="2 3">
    <name type="scientific">Paramecium tetraurelia</name>
    <dbReference type="NCBI Taxonomy" id="5888"/>
    <lineage>
        <taxon>Eukaryota</taxon>
        <taxon>Sar</taxon>
        <taxon>Alveolata</taxon>
        <taxon>Ciliophora</taxon>
        <taxon>Intramacronucleata</taxon>
        <taxon>Oligohymenophorea</taxon>
        <taxon>Peniculida</taxon>
        <taxon>Parameciidae</taxon>
        <taxon>Paramecium</taxon>
    </lineage>
</organism>
<dbReference type="HOGENOM" id="CLU_2019707_0_0_1"/>
<proteinExistence type="predicted"/>
<dbReference type="PROSITE" id="PS00028">
    <property type="entry name" value="ZINC_FINGER_C2H2_1"/>
    <property type="match status" value="1"/>
</dbReference>
<evidence type="ECO:0000313" key="2">
    <source>
        <dbReference type="EMBL" id="CAK92895.1"/>
    </source>
</evidence>
<dbReference type="KEGG" id="ptm:GSPATT00025631001"/>
<evidence type="ECO:0000313" key="3">
    <source>
        <dbReference type="Proteomes" id="UP000000600"/>
    </source>
</evidence>
<dbReference type="InterPro" id="IPR013087">
    <property type="entry name" value="Znf_C2H2_type"/>
</dbReference>
<dbReference type="EMBL" id="CT868670">
    <property type="protein sequence ID" value="CAK92895.1"/>
    <property type="molecule type" value="Genomic_DNA"/>
</dbReference>
<sequence length="123" mass="14309">MSYDDFYDNPTFNNCQFRCEQLFSDAEIQQSQIQSISQEKAKDLQVFDNQQSQAVVEEVNLKYKCDYCSCEFEIPQAKGGHTAKCHSKKSESYQKKQDTKVARQPIVMSNRRLQAIAYQALFE</sequence>
<protein>
    <recommendedName>
        <fullName evidence="1">C2H2-type domain-containing protein</fullName>
    </recommendedName>
</protein>
<dbReference type="Proteomes" id="UP000000600">
    <property type="component" value="Unassembled WGS sequence"/>
</dbReference>
<gene>
    <name evidence="2" type="ORF">GSPATT00025631001</name>
</gene>
<feature type="domain" description="C2H2-type" evidence="1">
    <location>
        <begin position="65"/>
        <end position="86"/>
    </location>
</feature>
<reference evidence="2 3" key="1">
    <citation type="journal article" date="2006" name="Nature">
        <title>Global trends of whole-genome duplications revealed by the ciliate Paramecium tetraurelia.</title>
        <authorList>
            <consortium name="Genoscope"/>
            <person name="Aury J.-M."/>
            <person name="Jaillon O."/>
            <person name="Duret L."/>
            <person name="Noel B."/>
            <person name="Jubin C."/>
            <person name="Porcel B.M."/>
            <person name="Segurens B."/>
            <person name="Daubin V."/>
            <person name="Anthouard V."/>
            <person name="Aiach N."/>
            <person name="Arnaiz O."/>
            <person name="Billaut A."/>
            <person name="Beisson J."/>
            <person name="Blanc I."/>
            <person name="Bouhouche K."/>
            <person name="Camara F."/>
            <person name="Duharcourt S."/>
            <person name="Guigo R."/>
            <person name="Gogendeau D."/>
            <person name="Katinka M."/>
            <person name="Keller A.-M."/>
            <person name="Kissmehl R."/>
            <person name="Klotz C."/>
            <person name="Koll F."/>
            <person name="Le Moue A."/>
            <person name="Lepere C."/>
            <person name="Malinsky S."/>
            <person name="Nowacki M."/>
            <person name="Nowak J.K."/>
            <person name="Plattner H."/>
            <person name="Poulain J."/>
            <person name="Ruiz F."/>
            <person name="Serrano V."/>
            <person name="Zagulski M."/>
            <person name="Dessen P."/>
            <person name="Betermier M."/>
            <person name="Weissenbach J."/>
            <person name="Scarpelli C."/>
            <person name="Schachter V."/>
            <person name="Sperling L."/>
            <person name="Meyer E."/>
            <person name="Cohen J."/>
            <person name="Wincker P."/>
        </authorList>
    </citation>
    <scope>NUCLEOTIDE SEQUENCE [LARGE SCALE GENOMIC DNA]</scope>
    <source>
        <strain evidence="2 3">Stock d4-2</strain>
    </source>
</reference>
<keyword evidence="3" id="KW-1185">Reference proteome</keyword>
<dbReference type="AlphaFoldDB" id="A0EC78"/>
<accession>A0EC78</accession>